<dbReference type="Pfam" id="PF02384">
    <property type="entry name" value="N6_Mtase"/>
    <property type="match status" value="1"/>
</dbReference>
<reference evidence="11" key="1">
    <citation type="journal article" date="2019" name="Int. J. Syst. Evol. Microbiol.">
        <title>The Global Catalogue of Microorganisms (GCM) 10K type strain sequencing project: providing services to taxonomists for standard genome sequencing and annotation.</title>
        <authorList>
            <consortium name="The Broad Institute Genomics Platform"/>
            <consortium name="The Broad Institute Genome Sequencing Center for Infectious Disease"/>
            <person name="Wu L."/>
            <person name="Ma J."/>
        </authorList>
    </citation>
    <scope>NUCLEOTIDE SEQUENCE [LARGE SCALE GENOMIC DNA]</scope>
    <source>
        <strain evidence="11">NBRC 111756</strain>
    </source>
</reference>
<accession>A0ABW2A715</accession>
<dbReference type="GO" id="GO:0032259">
    <property type="term" value="P:methylation"/>
    <property type="evidence" value="ECO:0007669"/>
    <property type="project" value="UniProtKB-KW"/>
</dbReference>
<evidence type="ECO:0000256" key="4">
    <source>
        <dbReference type="ARBA" id="ARBA00022679"/>
    </source>
</evidence>
<name>A0ABW2A715_9GAMM</name>
<sequence>MENFSQTAAFIWSVADLLRGDFRQSQYGRVILPFTLLRRLECALEADKQAVLSEHERVKGMSLPEDAAEKLILRATSQSFFNTSPMSLSKLGESGIKDNLENYVRCFSKDAREIFEYFHFDEFVGLLSDANLLFKVVQKFANTDLSPQRISNHEMGLVFEELIRRFAESSNDTAGEHFTPRDIVRLTTSLVFMEDDEALTKEGIIRTIYDPTAGTGGFLSSGMEYVLQMNSNAVIRAFGQELNPESYAICKADMLIKGQEVNNIKLGNTLSNDQLYADKFDYMLSNPPFGVDWKKVEKEIKDEHAIKGFDGRFGPGLPRVSDGSLLFLMHLISKLRDRTPNQADVIEGGGRIGIILNGSPLFTGGAGSGESEIRRYILEADLLEAIVALPTDMFYNTGIATYVWVLSNKKPAERKGKVQLINAVNLGSKMRKSLGSKRKYLTEHDIRTITREFGAFDEASAIDPTNGQPLTKIFSTTDFGYRRLTIERPLRLSVQMDDERLAALRFAPKPFNAPMQWIWEQFGYQWNDHASDPSYGDLTAMEKEIRVEMKANFPELKEKQVKDLLGPKLWREQKALLDDAKALRCQLVQQMCEGAIVTGQCDDFNRFEDELKKALKATGIKLDAKQKKQLLDAISWKNPEAERIIKKVLKEEAQPKYGAFETIINGKPAVVEYQSDGDLRDNENVPLDPSKRVATLIEEYFEREVVPHVPDAWIDANKRDDKDGEIGIVGYEIPFNRHFYVYQPPRSLEEIDADLDKVSAEIMALLSEVHS</sequence>
<keyword evidence="6" id="KW-0680">Restriction system</keyword>
<dbReference type="Gene3D" id="3.40.50.150">
    <property type="entry name" value="Vaccinia Virus protein VP39"/>
    <property type="match status" value="1"/>
</dbReference>
<dbReference type="InterPro" id="IPR022749">
    <property type="entry name" value="D12N6_MeTrfase_N"/>
</dbReference>
<dbReference type="InterPro" id="IPR002052">
    <property type="entry name" value="DNA_methylase_N6_adenine_CS"/>
</dbReference>
<organism evidence="10 11">
    <name type="scientific">Marinobacterium aestuariivivens</name>
    <dbReference type="NCBI Taxonomy" id="1698799"/>
    <lineage>
        <taxon>Bacteria</taxon>
        <taxon>Pseudomonadati</taxon>
        <taxon>Pseudomonadota</taxon>
        <taxon>Gammaproteobacteria</taxon>
        <taxon>Oceanospirillales</taxon>
        <taxon>Oceanospirillaceae</taxon>
        <taxon>Marinobacterium</taxon>
    </lineage>
</organism>
<dbReference type="PRINTS" id="PR00507">
    <property type="entry name" value="N12N6MTFRASE"/>
</dbReference>
<keyword evidence="3 10" id="KW-0489">Methyltransferase</keyword>
<keyword evidence="4" id="KW-0808">Transferase</keyword>
<feature type="domain" description="DNA methylase adenine-specific" evidence="8">
    <location>
        <begin position="152"/>
        <end position="459"/>
    </location>
</feature>
<dbReference type="SUPFAM" id="SSF53335">
    <property type="entry name" value="S-adenosyl-L-methionine-dependent methyltransferases"/>
    <property type="match status" value="1"/>
</dbReference>
<dbReference type="Proteomes" id="UP001596422">
    <property type="component" value="Unassembled WGS sequence"/>
</dbReference>
<proteinExistence type="inferred from homology"/>
<gene>
    <name evidence="10" type="ORF">ACFQDL_26510</name>
</gene>
<dbReference type="InterPro" id="IPR029063">
    <property type="entry name" value="SAM-dependent_MTases_sf"/>
</dbReference>
<comment type="caution">
    <text evidence="10">The sequence shown here is derived from an EMBL/GenBank/DDBJ whole genome shotgun (WGS) entry which is preliminary data.</text>
</comment>
<keyword evidence="11" id="KW-1185">Reference proteome</keyword>
<evidence type="ECO:0000256" key="6">
    <source>
        <dbReference type="ARBA" id="ARBA00022747"/>
    </source>
</evidence>
<evidence type="ECO:0000259" key="9">
    <source>
        <dbReference type="Pfam" id="PF12161"/>
    </source>
</evidence>
<evidence type="ECO:0000256" key="5">
    <source>
        <dbReference type="ARBA" id="ARBA00022691"/>
    </source>
</evidence>
<dbReference type="Pfam" id="PF12161">
    <property type="entry name" value="HsdM_N"/>
    <property type="match status" value="1"/>
</dbReference>
<evidence type="ECO:0000256" key="2">
    <source>
        <dbReference type="ARBA" id="ARBA00011900"/>
    </source>
</evidence>
<evidence type="ECO:0000256" key="1">
    <source>
        <dbReference type="ARBA" id="ARBA00006594"/>
    </source>
</evidence>
<dbReference type="InterPro" id="IPR051537">
    <property type="entry name" value="DNA_Adenine_Mtase"/>
</dbReference>
<comment type="similarity">
    <text evidence="1">Belongs to the N(4)/N(6)-methyltransferase family.</text>
</comment>
<dbReference type="EMBL" id="JBHSWE010000001">
    <property type="protein sequence ID" value="MFC6673243.1"/>
    <property type="molecule type" value="Genomic_DNA"/>
</dbReference>
<dbReference type="Gene3D" id="1.20.1260.30">
    <property type="match status" value="1"/>
</dbReference>
<feature type="domain" description="N6 adenine-specific DNA methyltransferase N-terminal" evidence="9">
    <location>
        <begin position="8"/>
        <end position="140"/>
    </location>
</feature>
<dbReference type="EC" id="2.1.1.72" evidence="2"/>
<dbReference type="InterPro" id="IPR003356">
    <property type="entry name" value="DNA_methylase_A-5"/>
</dbReference>
<dbReference type="PROSITE" id="PS00092">
    <property type="entry name" value="N6_MTASE"/>
    <property type="match status" value="1"/>
</dbReference>
<evidence type="ECO:0000313" key="10">
    <source>
        <dbReference type="EMBL" id="MFC6673243.1"/>
    </source>
</evidence>
<dbReference type="PANTHER" id="PTHR42933:SF3">
    <property type="entry name" value="TYPE I RESTRICTION ENZYME MJAVIII METHYLASE SUBUNIT"/>
    <property type="match status" value="1"/>
</dbReference>
<dbReference type="RefSeq" id="WP_379911617.1">
    <property type="nucleotide sequence ID" value="NZ_JBHSWE010000001.1"/>
</dbReference>
<evidence type="ECO:0000313" key="11">
    <source>
        <dbReference type="Proteomes" id="UP001596422"/>
    </source>
</evidence>
<keyword evidence="5" id="KW-0949">S-adenosyl-L-methionine</keyword>
<dbReference type="InterPro" id="IPR038333">
    <property type="entry name" value="T1MK-like_N_sf"/>
</dbReference>
<comment type="catalytic activity">
    <reaction evidence="7">
        <text>a 2'-deoxyadenosine in DNA + S-adenosyl-L-methionine = an N(6)-methyl-2'-deoxyadenosine in DNA + S-adenosyl-L-homocysteine + H(+)</text>
        <dbReference type="Rhea" id="RHEA:15197"/>
        <dbReference type="Rhea" id="RHEA-COMP:12418"/>
        <dbReference type="Rhea" id="RHEA-COMP:12419"/>
        <dbReference type="ChEBI" id="CHEBI:15378"/>
        <dbReference type="ChEBI" id="CHEBI:57856"/>
        <dbReference type="ChEBI" id="CHEBI:59789"/>
        <dbReference type="ChEBI" id="CHEBI:90615"/>
        <dbReference type="ChEBI" id="CHEBI:90616"/>
        <dbReference type="EC" id="2.1.1.72"/>
    </reaction>
</comment>
<protein>
    <recommendedName>
        <fullName evidence="2">site-specific DNA-methyltransferase (adenine-specific)</fullName>
        <ecNumber evidence="2">2.1.1.72</ecNumber>
    </recommendedName>
</protein>
<evidence type="ECO:0000256" key="7">
    <source>
        <dbReference type="ARBA" id="ARBA00047942"/>
    </source>
</evidence>
<evidence type="ECO:0000256" key="3">
    <source>
        <dbReference type="ARBA" id="ARBA00022603"/>
    </source>
</evidence>
<dbReference type="GO" id="GO:0008168">
    <property type="term" value="F:methyltransferase activity"/>
    <property type="evidence" value="ECO:0007669"/>
    <property type="project" value="UniProtKB-KW"/>
</dbReference>
<dbReference type="PANTHER" id="PTHR42933">
    <property type="entry name" value="SLR6095 PROTEIN"/>
    <property type="match status" value="1"/>
</dbReference>
<evidence type="ECO:0000259" key="8">
    <source>
        <dbReference type="Pfam" id="PF02384"/>
    </source>
</evidence>